<evidence type="ECO:0000256" key="6">
    <source>
        <dbReference type="RuleBase" id="RU004466"/>
    </source>
</evidence>
<evidence type="ECO:0000256" key="5">
    <source>
        <dbReference type="ARBA" id="ARBA00022842"/>
    </source>
</evidence>
<dbReference type="Gene3D" id="1.10.600.10">
    <property type="entry name" value="Farnesyl Diphosphate Synthase"/>
    <property type="match status" value="1"/>
</dbReference>
<evidence type="ECO:0000256" key="1">
    <source>
        <dbReference type="ARBA" id="ARBA00001946"/>
    </source>
</evidence>
<dbReference type="InterPro" id="IPR008949">
    <property type="entry name" value="Isoprenoid_synthase_dom_sf"/>
</dbReference>
<comment type="similarity">
    <text evidence="2 6">Belongs to the FPP/GGPP synthase family.</text>
</comment>
<dbReference type="EC" id="2.5.1.29" evidence="7"/>
<comment type="cofactor">
    <cofactor evidence="1">
        <name>Mg(2+)</name>
        <dbReference type="ChEBI" id="CHEBI:18420"/>
    </cofactor>
</comment>
<accession>A0A7X0IHL6</accession>
<dbReference type="PANTHER" id="PTHR12001:SF85">
    <property type="entry name" value="SHORT CHAIN ISOPRENYL DIPHOSPHATE SYNTHASE"/>
    <property type="match status" value="1"/>
</dbReference>
<sequence length="346" mass="37061">MATREAVDLRGLVDRRLDELLESEMGRLAFLAEEDRETLRRHLVEFVRTGGKRLRPAFVYWGHRAAGGSPADQDAVLAAGCAVELLHASALILDDVMDESATRRGHPTAHVALAERHRRSGWWGDPARYGESVATLLGMLAFTWADAALLSGDGAAEALQVFTQLRVEIIAGQYLDLAYAARGVAGVEAAARVSIYKSGKYTVERPLHLGHAIAAGDPAIKEVLSAYALPLGEAFQLRDDVLGVFGDPGHTGKPAGTDLRQGKRTYLTAETRERAGGGTLLDEVRDEADVAAARELIVATGALDAVERRITALVADAVQALDDDRVPQDARQALVDLAAIATSRTS</sequence>
<dbReference type="InterPro" id="IPR000092">
    <property type="entry name" value="Polyprenyl_synt"/>
</dbReference>
<dbReference type="InterPro" id="IPR033749">
    <property type="entry name" value="Polyprenyl_synt_CS"/>
</dbReference>
<evidence type="ECO:0000313" key="8">
    <source>
        <dbReference type="Proteomes" id="UP000555564"/>
    </source>
</evidence>
<evidence type="ECO:0000256" key="3">
    <source>
        <dbReference type="ARBA" id="ARBA00022679"/>
    </source>
</evidence>
<evidence type="ECO:0000256" key="4">
    <source>
        <dbReference type="ARBA" id="ARBA00022723"/>
    </source>
</evidence>
<reference evidence="7 8" key="1">
    <citation type="submission" date="2020-08" db="EMBL/GenBank/DDBJ databases">
        <title>Sequencing the genomes of 1000 actinobacteria strains.</title>
        <authorList>
            <person name="Klenk H.-P."/>
        </authorList>
    </citation>
    <scope>NUCLEOTIDE SEQUENCE [LARGE SCALE GENOMIC DNA]</scope>
    <source>
        <strain evidence="7 8">DSM 44936</strain>
    </source>
</reference>
<proteinExistence type="inferred from homology"/>
<gene>
    <name evidence="7" type="ORF">BJ992_004825</name>
</gene>
<dbReference type="PANTHER" id="PTHR12001">
    <property type="entry name" value="GERANYLGERANYL PYROPHOSPHATE SYNTHASE"/>
    <property type="match status" value="1"/>
</dbReference>
<keyword evidence="8" id="KW-1185">Reference proteome</keyword>
<dbReference type="GO" id="GO:0046872">
    <property type="term" value="F:metal ion binding"/>
    <property type="evidence" value="ECO:0007669"/>
    <property type="project" value="UniProtKB-KW"/>
</dbReference>
<dbReference type="SUPFAM" id="SSF48576">
    <property type="entry name" value="Terpenoid synthases"/>
    <property type="match status" value="1"/>
</dbReference>
<dbReference type="GO" id="GO:0004337">
    <property type="term" value="F:(2E,6E)-farnesyl diphosphate synthase activity"/>
    <property type="evidence" value="ECO:0007669"/>
    <property type="project" value="UniProtKB-EC"/>
</dbReference>
<keyword evidence="3 6" id="KW-0808">Transferase</keyword>
<dbReference type="Pfam" id="PF00348">
    <property type="entry name" value="polyprenyl_synt"/>
    <property type="match status" value="1"/>
</dbReference>
<name>A0A7X0IHL6_9ACTN</name>
<dbReference type="EMBL" id="JACHIU010000001">
    <property type="protein sequence ID" value="MBB6475394.1"/>
    <property type="molecule type" value="Genomic_DNA"/>
</dbReference>
<dbReference type="EC" id="2.5.1.1" evidence="7"/>
<evidence type="ECO:0000313" key="7">
    <source>
        <dbReference type="EMBL" id="MBB6475394.1"/>
    </source>
</evidence>
<dbReference type="RefSeq" id="WP_221474954.1">
    <property type="nucleotide sequence ID" value="NZ_BAAALO010000052.1"/>
</dbReference>
<dbReference type="SFLD" id="SFLDG01017">
    <property type="entry name" value="Polyprenyl_Transferase_Like"/>
    <property type="match status" value="1"/>
</dbReference>
<dbReference type="PROSITE" id="PS00444">
    <property type="entry name" value="POLYPRENYL_SYNTHASE_2"/>
    <property type="match status" value="1"/>
</dbReference>
<keyword evidence="5" id="KW-0460">Magnesium</keyword>
<dbReference type="Proteomes" id="UP000555564">
    <property type="component" value="Unassembled WGS sequence"/>
</dbReference>
<dbReference type="EC" id="2.5.1.10" evidence="7"/>
<dbReference type="AlphaFoldDB" id="A0A7X0IHL6"/>
<evidence type="ECO:0000256" key="2">
    <source>
        <dbReference type="ARBA" id="ARBA00006706"/>
    </source>
</evidence>
<dbReference type="SFLD" id="SFLDS00005">
    <property type="entry name" value="Isoprenoid_Synthase_Type_I"/>
    <property type="match status" value="1"/>
</dbReference>
<dbReference type="PROSITE" id="PS00723">
    <property type="entry name" value="POLYPRENYL_SYNTHASE_1"/>
    <property type="match status" value="1"/>
</dbReference>
<organism evidence="7 8">
    <name type="scientific">Sphaerisporangium rubeum</name>
    <dbReference type="NCBI Taxonomy" id="321317"/>
    <lineage>
        <taxon>Bacteria</taxon>
        <taxon>Bacillati</taxon>
        <taxon>Actinomycetota</taxon>
        <taxon>Actinomycetes</taxon>
        <taxon>Streptosporangiales</taxon>
        <taxon>Streptosporangiaceae</taxon>
        <taxon>Sphaerisporangium</taxon>
    </lineage>
</organism>
<dbReference type="GO" id="GO:0004161">
    <property type="term" value="F:dimethylallyltranstransferase activity"/>
    <property type="evidence" value="ECO:0007669"/>
    <property type="project" value="UniProtKB-EC"/>
</dbReference>
<keyword evidence="4" id="KW-0479">Metal-binding</keyword>
<dbReference type="GO" id="GO:0008299">
    <property type="term" value="P:isoprenoid biosynthetic process"/>
    <property type="evidence" value="ECO:0007669"/>
    <property type="project" value="InterPro"/>
</dbReference>
<dbReference type="GO" id="GO:0004311">
    <property type="term" value="F:geranylgeranyl diphosphate synthase activity"/>
    <property type="evidence" value="ECO:0007669"/>
    <property type="project" value="UniProtKB-EC"/>
</dbReference>
<dbReference type="CDD" id="cd00685">
    <property type="entry name" value="Trans_IPPS_HT"/>
    <property type="match status" value="1"/>
</dbReference>
<protein>
    <submittedName>
        <fullName evidence="7">Geranylgeranyl diphosphate synthase type I</fullName>
        <ecNumber evidence="7">2.5.1.1</ecNumber>
        <ecNumber evidence="7">2.5.1.10</ecNumber>
        <ecNumber evidence="7">2.5.1.29</ecNumber>
    </submittedName>
</protein>
<comment type="caution">
    <text evidence="7">The sequence shown here is derived from an EMBL/GenBank/DDBJ whole genome shotgun (WGS) entry which is preliminary data.</text>
</comment>